<evidence type="ECO:0008006" key="3">
    <source>
        <dbReference type="Google" id="ProtNLM"/>
    </source>
</evidence>
<dbReference type="Proteomes" id="UP001151760">
    <property type="component" value="Unassembled WGS sequence"/>
</dbReference>
<reference evidence="1" key="1">
    <citation type="journal article" date="2022" name="Int. J. Mol. Sci.">
        <title>Draft Genome of Tanacetum Coccineum: Genomic Comparison of Closely Related Tanacetum-Family Plants.</title>
        <authorList>
            <person name="Yamashiro T."/>
            <person name="Shiraishi A."/>
            <person name="Nakayama K."/>
            <person name="Satake H."/>
        </authorList>
    </citation>
    <scope>NUCLEOTIDE SEQUENCE</scope>
</reference>
<evidence type="ECO:0000313" key="1">
    <source>
        <dbReference type="EMBL" id="GJS78656.1"/>
    </source>
</evidence>
<organism evidence="1 2">
    <name type="scientific">Tanacetum coccineum</name>
    <dbReference type="NCBI Taxonomy" id="301880"/>
    <lineage>
        <taxon>Eukaryota</taxon>
        <taxon>Viridiplantae</taxon>
        <taxon>Streptophyta</taxon>
        <taxon>Embryophyta</taxon>
        <taxon>Tracheophyta</taxon>
        <taxon>Spermatophyta</taxon>
        <taxon>Magnoliopsida</taxon>
        <taxon>eudicotyledons</taxon>
        <taxon>Gunneridae</taxon>
        <taxon>Pentapetalae</taxon>
        <taxon>asterids</taxon>
        <taxon>campanulids</taxon>
        <taxon>Asterales</taxon>
        <taxon>Asteraceae</taxon>
        <taxon>Asteroideae</taxon>
        <taxon>Anthemideae</taxon>
        <taxon>Anthemidinae</taxon>
        <taxon>Tanacetum</taxon>
    </lineage>
</organism>
<comment type="caution">
    <text evidence="1">The sequence shown here is derived from an EMBL/GenBank/DDBJ whole genome shotgun (WGS) entry which is preliminary data.</text>
</comment>
<reference evidence="1" key="2">
    <citation type="submission" date="2022-01" db="EMBL/GenBank/DDBJ databases">
        <authorList>
            <person name="Yamashiro T."/>
            <person name="Shiraishi A."/>
            <person name="Satake H."/>
            <person name="Nakayama K."/>
        </authorList>
    </citation>
    <scope>NUCLEOTIDE SEQUENCE</scope>
</reference>
<gene>
    <name evidence="1" type="ORF">Tco_0728537</name>
</gene>
<dbReference type="EMBL" id="BQNB010010541">
    <property type="protein sequence ID" value="GJS78656.1"/>
    <property type="molecule type" value="Genomic_DNA"/>
</dbReference>
<sequence>MTRVMTELILIECMEKDRAESSLAKPKVDDDVKIELSKEHIMELRNNAYRGTEEEDIVDHIAKVLEIVDLIKTPNMDTDRLRVHVFPFSLTGDAREWWIDEGNDKIIAWSEVVGRFFYKYYPLSRVGKYNVTRDEDDEGPDFFEFEAWLNSKFNNHRRMDGTKSALWHYWVKGEGNNELMDDIESSDKEWEESDYGNPPNTDTNSFFKPYLDAQEKNDIGRGDEHDQMNHGDNVSKVNDIILKNTPNSDNIKDEQLNKGCAGLKSLKLLSIH</sequence>
<evidence type="ECO:0000313" key="2">
    <source>
        <dbReference type="Proteomes" id="UP001151760"/>
    </source>
</evidence>
<keyword evidence="2" id="KW-1185">Reference proteome</keyword>
<name>A0ABQ4YMI9_9ASTR</name>
<accession>A0ABQ4YMI9</accession>
<protein>
    <recommendedName>
        <fullName evidence="3">Retrotransposon gag domain-containing protein</fullName>
    </recommendedName>
</protein>
<proteinExistence type="predicted"/>